<dbReference type="RefSeq" id="WP_310520221.1">
    <property type="nucleotide sequence ID" value="NZ_BAABBS010000003.1"/>
</dbReference>
<dbReference type="PROSITE" id="PS50949">
    <property type="entry name" value="HTH_GNTR"/>
    <property type="match status" value="1"/>
</dbReference>
<dbReference type="InterPro" id="IPR000524">
    <property type="entry name" value="Tscrpt_reg_HTH_GntR"/>
</dbReference>
<evidence type="ECO:0000256" key="3">
    <source>
        <dbReference type="ARBA" id="ARBA00023163"/>
    </source>
</evidence>
<dbReference type="InterPro" id="IPR036388">
    <property type="entry name" value="WH-like_DNA-bd_sf"/>
</dbReference>
<feature type="region of interest" description="Disordered" evidence="4">
    <location>
        <begin position="215"/>
        <end position="251"/>
    </location>
</feature>
<dbReference type="CDD" id="cd07377">
    <property type="entry name" value="WHTH_GntR"/>
    <property type="match status" value="1"/>
</dbReference>
<dbReference type="Pfam" id="PF07729">
    <property type="entry name" value="FCD"/>
    <property type="match status" value="1"/>
</dbReference>
<dbReference type="PANTHER" id="PTHR43537">
    <property type="entry name" value="TRANSCRIPTIONAL REGULATOR, GNTR FAMILY"/>
    <property type="match status" value="1"/>
</dbReference>
<dbReference type="Proteomes" id="UP001260072">
    <property type="component" value="Unassembled WGS sequence"/>
</dbReference>
<sequence length="251" mass="27924">MSAESKSQQAYRFVRERIDDGRYVPGYRLVLGQIARELDVSVVPVREAIRLLEAEGLVTYERNVGAQVALVKETEYLHTMQTLALVEGYATALASGSITPDQLLRAREVNERMRRTLDDFDPHRFTELNLEFHSILFESCPNPHVLDLVRRGWNRMKVLRDSSFSFVPGRARESVAEHARIIELIEQGADELEIELAARRHRTATLDAVLAYQSEHKTPATDAASGPTTTEPAPEPGDAAAASASNLEATA</sequence>
<keyword evidence="3" id="KW-0804">Transcription</keyword>
<dbReference type="Pfam" id="PF00392">
    <property type="entry name" value="GntR"/>
    <property type="match status" value="1"/>
</dbReference>
<keyword evidence="2" id="KW-0238">DNA-binding</keyword>
<dbReference type="SMART" id="SM00345">
    <property type="entry name" value="HTH_GNTR"/>
    <property type="match status" value="1"/>
</dbReference>
<keyword evidence="1" id="KW-0805">Transcription regulation</keyword>
<dbReference type="InterPro" id="IPR011711">
    <property type="entry name" value="GntR_C"/>
</dbReference>
<evidence type="ECO:0000313" key="7">
    <source>
        <dbReference type="Proteomes" id="UP001260072"/>
    </source>
</evidence>
<gene>
    <name evidence="6" type="ORF">RH861_06020</name>
</gene>
<dbReference type="SMART" id="SM00895">
    <property type="entry name" value="FCD"/>
    <property type="match status" value="1"/>
</dbReference>
<dbReference type="PANTHER" id="PTHR43537:SF24">
    <property type="entry name" value="GLUCONATE OPERON TRANSCRIPTIONAL REPRESSOR"/>
    <property type="match status" value="1"/>
</dbReference>
<dbReference type="SUPFAM" id="SSF48008">
    <property type="entry name" value="GntR ligand-binding domain-like"/>
    <property type="match status" value="1"/>
</dbReference>
<accession>A0ABU1FIM5</accession>
<dbReference type="InterPro" id="IPR008920">
    <property type="entry name" value="TF_FadR/GntR_C"/>
</dbReference>
<protein>
    <submittedName>
        <fullName evidence="6">GntR family transcriptional regulator</fullName>
    </submittedName>
</protein>
<dbReference type="Gene3D" id="1.20.120.530">
    <property type="entry name" value="GntR ligand-binding domain-like"/>
    <property type="match status" value="1"/>
</dbReference>
<dbReference type="Gene3D" id="1.10.10.10">
    <property type="entry name" value="Winged helix-like DNA-binding domain superfamily/Winged helix DNA-binding domain"/>
    <property type="match status" value="1"/>
</dbReference>
<dbReference type="SUPFAM" id="SSF46785">
    <property type="entry name" value="Winged helix' DNA-binding domain"/>
    <property type="match status" value="1"/>
</dbReference>
<organism evidence="6 7">
    <name type="scientific">Agromyces indicus</name>
    <dbReference type="NCBI Taxonomy" id="758919"/>
    <lineage>
        <taxon>Bacteria</taxon>
        <taxon>Bacillati</taxon>
        <taxon>Actinomycetota</taxon>
        <taxon>Actinomycetes</taxon>
        <taxon>Micrococcales</taxon>
        <taxon>Microbacteriaceae</taxon>
        <taxon>Agromyces</taxon>
    </lineage>
</organism>
<name>A0ABU1FIM5_9MICO</name>
<feature type="domain" description="HTH gntR-type" evidence="5">
    <location>
        <begin position="4"/>
        <end position="71"/>
    </location>
</feature>
<proteinExistence type="predicted"/>
<feature type="compositionally biased region" description="Low complexity" evidence="4">
    <location>
        <begin position="223"/>
        <end position="251"/>
    </location>
</feature>
<evidence type="ECO:0000313" key="6">
    <source>
        <dbReference type="EMBL" id="MDR5691618.1"/>
    </source>
</evidence>
<comment type="caution">
    <text evidence="6">The sequence shown here is derived from an EMBL/GenBank/DDBJ whole genome shotgun (WGS) entry which is preliminary data.</text>
</comment>
<evidence type="ECO:0000256" key="1">
    <source>
        <dbReference type="ARBA" id="ARBA00023015"/>
    </source>
</evidence>
<dbReference type="EMBL" id="JAVKGS010000001">
    <property type="protein sequence ID" value="MDR5691618.1"/>
    <property type="molecule type" value="Genomic_DNA"/>
</dbReference>
<dbReference type="InterPro" id="IPR036390">
    <property type="entry name" value="WH_DNA-bd_sf"/>
</dbReference>
<evidence type="ECO:0000256" key="4">
    <source>
        <dbReference type="SAM" id="MobiDB-lite"/>
    </source>
</evidence>
<evidence type="ECO:0000259" key="5">
    <source>
        <dbReference type="PROSITE" id="PS50949"/>
    </source>
</evidence>
<reference evidence="7" key="1">
    <citation type="submission" date="2023-07" db="EMBL/GenBank/DDBJ databases">
        <title>Description of three actinobacteria isolated from air of manufacturing shop in a pharmaceutical factory.</title>
        <authorList>
            <person name="Zhang D.-F."/>
        </authorList>
    </citation>
    <scope>NUCLEOTIDE SEQUENCE [LARGE SCALE GENOMIC DNA]</scope>
    <source>
        <strain evidence="7">CCTCC AB 2011122</strain>
    </source>
</reference>
<keyword evidence="7" id="KW-1185">Reference proteome</keyword>
<evidence type="ECO:0000256" key="2">
    <source>
        <dbReference type="ARBA" id="ARBA00023125"/>
    </source>
</evidence>